<organism evidence="9 10">
    <name type="scientific">Daedalea quercina L-15889</name>
    <dbReference type="NCBI Taxonomy" id="1314783"/>
    <lineage>
        <taxon>Eukaryota</taxon>
        <taxon>Fungi</taxon>
        <taxon>Dikarya</taxon>
        <taxon>Basidiomycota</taxon>
        <taxon>Agaricomycotina</taxon>
        <taxon>Agaricomycetes</taxon>
        <taxon>Polyporales</taxon>
        <taxon>Fomitopsis</taxon>
    </lineage>
</organism>
<dbReference type="AlphaFoldDB" id="A0A165UNJ0"/>
<keyword evidence="2" id="KW-0999">Mitochondrion inner membrane</keyword>
<dbReference type="Proteomes" id="UP000076727">
    <property type="component" value="Unassembled WGS sequence"/>
</dbReference>
<dbReference type="GO" id="GO:0004252">
    <property type="term" value="F:serine-type endopeptidase activity"/>
    <property type="evidence" value="ECO:0007669"/>
    <property type="project" value="InterPro"/>
</dbReference>
<dbReference type="OrthoDB" id="308440at2759"/>
<evidence type="ECO:0000259" key="8">
    <source>
        <dbReference type="Pfam" id="PF10502"/>
    </source>
</evidence>
<dbReference type="SUPFAM" id="SSF51306">
    <property type="entry name" value="LexA/Signal peptidase"/>
    <property type="match status" value="1"/>
</dbReference>
<evidence type="ECO:0000313" key="9">
    <source>
        <dbReference type="EMBL" id="KZT75187.1"/>
    </source>
</evidence>
<keyword evidence="3" id="KW-0378">Hydrolase</keyword>
<dbReference type="Gene3D" id="2.10.109.10">
    <property type="entry name" value="Umud Fragment, subunit A"/>
    <property type="match status" value="1"/>
</dbReference>
<dbReference type="GO" id="GO:0006627">
    <property type="term" value="P:protein processing involved in protein targeting to mitochondrion"/>
    <property type="evidence" value="ECO:0007669"/>
    <property type="project" value="TreeGrafter"/>
</dbReference>
<dbReference type="CDD" id="cd06530">
    <property type="entry name" value="S26_SPase_I"/>
    <property type="match status" value="1"/>
</dbReference>
<feature type="domain" description="Peptidase S26" evidence="8">
    <location>
        <begin position="45"/>
        <end position="122"/>
    </location>
</feature>
<protein>
    <submittedName>
        <fullName evidence="9">LexA/Signal peptidase</fullName>
    </submittedName>
</protein>
<dbReference type="PROSITE" id="PS00760">
    <property type="entry name" value="SPASE_I_2"/>
    <property type="match status" value="1"/>
</dbReference>
<keyword evidence="10" id="KW-1185">Reference proteome</keyword>
<evidence type="ECO:0000313" key="10">
    <source>
        <dbReference type="Proteomes" id="UP000076727"/>
    </source>
</evidence>
<sequence length="190" mass="20918">MSGSRIFSAAHAFVRRIRDNPDEALKSVTRAAKSSALATLRVINVVCAAHLFAGHVGWINSVDGPSMLPTMSARGEWILENKMVKPESLRRGDLVTYLSPLDPTRMVCKRIVGLPGDVICVDPTGELAPSTEHVVIPRNHVWLSGDNAPLSRDSRVYGPVSMALIKGRIVARVWPPSKFTVFRNNFDYID</sequence>
<dbReference type="InterPro" id="IPR052064">
    <property type="entry name" value="Mito_IMP1_subunit"/>
</dbReference>
<dbReference type="Pfam" id="PF10502">
    <property type="entry name" value="Peptidase_S26"/>
    <property type="match status" value="2"/>
</dbReference>
<evidence type="ECO:0000256" key="5">
    <source>
        <dbReference type="ARBA" id="ARBA00023136"/>
    </source>
</evidence>
<dbReference type="InterPro" id="IPR019533">
    <property type="entry name" value="Peptidase_S26"/>
</dbReference>
<feature type="active site" evidence="7">
    <location>
        <position position="109"/>
    </location>
</feature>
<dbReference type="PANTHER" id="PTHR12383">
    <property type="entry name" value="PROTEASE FAMILY S26 MITOCHONDRIAL INNER MEMBRANE PROTEASE-RELATED"/>
    <property type="match status" value="1"/>
</dbReference>
<dbReference type="InterPro" id="IPR000223">
    <property type="entry name" value="Pept_S26A_signal_pept_1"/>
</dbReference>
<dbReference type="GO" id="GO:0006465">
    <property type="term" value="P:signal peptide processing"/>
    <property type="evidence" value="ECO:0007669"/>
    <property type="project" value="InterPro"/>
</dbReference>
<comment type="similarity">
    <text evidence="6">Belongs to the peptidase S26 family. IMP1 subfamily.</text>
</comment>
<comment type="subcellular location">
    <subcellularLocation>
        <location evidence="1">Mitochondrion inner membrane</location>
    </subcellularLocation>
</comment>
<evidence type="ECO:0000256" key="1">
    <source>
        <dbReference type="ARBA" id="ARBA00004273"/>
    </source>
</evidence>
<dbReference type="PANTHER" id="PTHR12383:SF16">
    <property type="entry name" value="MITOCHONDRIAL INNER MEMBRANE PROTEASE SUBUNIT 1"/>
    <property type="match status" value="1"/>
</dbReference>
<dbReference type="GO" id="GO:0042720">
    <property type="term" value="C:mitochondrial inner membrane peptidase complex"/>
    <property type="evidence" value="ECO:0007669"/>
    <property type="project" value="TreeGrafter"/>
</dbReference>
<keyword evidence="5" id="KW-0472">Membrane</keyword>
<keyword evidence="4" id="KW-0496">Mitochondrion</keyword>
<name>A0A165UNJ0_9APHY</name>
<feature type="active site" evidence="7">
    <location>
        <position position="66"/>
    </location>
</feature>
<evidence type="ECO:0000256" key="7">
    <source>
        <dbReference type="PIRSR" id="PIRSR600223-1"/>
    </source>
</evidence>
<evidence type="ECO:0000256" key="6">
    <source>
        <dbReference type="ARBA" id="ARBA00038445"/>
    </source>
</evidence>
<dbReference type="STRING" id="1314783.A0A165UNJ0"/>
<proteinExistence type="inferred from homology"/>
<dbReference type="InterPro" id="IPR036286">
    <property type="entry name" value="LexA/Signal_pep-like_sf"/>
</dbReference>
<feature type="domain" description="Peptidase S26" evidence="8">
    <location>
        <begin position="126"/>
        <end position="174"/>
    </location>
</feature>
<reference evidence="9 10" key="1">
    <citation type="journal article" date="2016" name="Mol. Biol. Evol.">
        <title>Comparative Genomics of Early-Diverging Mushroom-Forming Fungi Provides Insights into the Origins of Lignocellulose Decay Capabilities.</title>
        <authorList>
            <person name="Nagy L.G."/>
            <person name="Riley R."/>
            <person name="Tritt A."/>
            <person name="Adam C."/>
            <person name="Daum C."/>
            <person name="Floudas D."/>
            <person name="Sun H."/>
            <person name="Yadav J.S."/>
            <person name="Pangilinan J."/>
            <person name="Larsson K.H."/>
            <person name="Matsuura K."/>
            <person name="Barry K."/>
            <person name="Labutti K."/>
            <person name="Kuo R."/>
            <person name="Ohm R.A."/>
            <person name="Bhattacharya S.S."/>
            <person name="Shirouzu T."/>
            <person name="Yoshinaga Y."/>
            <person name="Martin F.M."/>
            <person name="Grigoriev I.V."/>
            <person name="Hibbett D.S."/>
        </authorList>
    </citation>
    <scope>NUCLEOTIDE SEQUENCE [LARGE SCALE GENOMIC DNA]</scope>
    <source>
        <strain evidence="9 10">L-15889</strain>
    </source>
</reference>
<evidence type="ECO:0000256" key="2">
    <source>
        <dbReference type="ARBA" id="ARBA00022792"/>
    </source>
</evidence>
<gene>
    <name evidence="9" type="ORF">DAEQUDRAFT_761131</name>
</gene>
<evidence type="ECO:0000256" key="4">
    <source>
        <dbReference type="ARBA" id="ARBA00023128"/>
    </source>
</evidence>
<evidence type="ECO:0000256" key="3">
    <source>
        <dbReference type="ARBA" id="ARBA00022801"/>
    </source>
</evidence>
<dbReference type="EMBL" id="KV429032">
    <property type="protein sequence ID" value="KZT75187.1"/>
    <property type="molecule type" value="Genomic_DNA"/>
</dbReference>
<dbReference type="PRINTS" id="PR00727">
    <property type="entry name" value="LEADERPTASE"/>
</dbReference>
<dbReference type="InterPro" id="IPR019757">
    <property type="entry name" value="Pept_S26A_signal_pept_1_Lys-AS"/>
</dbReference>
<accession>A0A165UNJ0</accession>